<evidence type="ECO:0000313" key="1">
    <source>
        <dbReference type="EMBL" id="MFC7090799.1"/>
    </source>
</evidence>
<evidence type="ECO:0000313" key="2">
    <source>
        <dbReference type="Proteomes" id="UP001596411"/>
    </source>
</evidence>
<dbReference type="RefSeq" id="WP_346063313.1">
    <property type="nucleotide sequence ID" value="NZ_BAAADR010000017.1"/>
</dbReference>
<dbReference type="Proteomes" id="UP001596411">
    <property type="component" value="Unassembled WGS sequence"/>
</dbReference>
<keyword evidence="2" id="KW-1185">Reference proteome</keyword>
<reference evidence="2" key="1">
    <citation type="journal article" date="2019" name="Int. J. Syst. Evol. Microbiol.">
        <title>The Global Catalogue of Microorganisms (GCM) 10K type strain sequencing project: providing services to taxonomists for standard genome sequencing and annotation.</title>
        <authorList>
            <consortium name="The Broad Institute Genomics Platform"/>
            <consortium name="The Broad Institute Genome Sequencing Center for Infectious Disease"/>
            <person name="Wu L."/>
            <person name="Ma J."/>
        </authorList>
    </citation>
    <scope>NUCLEOTIDE SEQUENCE [LARGE SCALE GENOMIC DNA]</scope>
    <source>
        <strain evidence="2">CGMCC 1.13666</strain>
    </source>
</reference>
<protein>
    <submittedName>
        <fullName evidence="1">Uncharacterized protein</fullName>
    </submittedName>
</protein>
<accession>A0ABW2EXS9</accession>
<comment type="caution">
    <text evidence="1">The sequence shown here is derived from an EMBL/GenBank/DDBJ whole genome shotgun (WGS) entry which is preliminary data.</text>
</comment>
<dbReference type="EMBL" id="JBHSZP010000028">
    <property type="protein sequence ID" value="MFC7090799.1"/>
    <property type="molecule type" value="Genomic_DNA"/>
</dbReference>
<name>A0ABW2EXS9_9GAMM</name>
<proteinExistence type="predicted"/>
<organism evidence="1 2">
    <name type="scientific">Halomonas salifodinae</name>
    <dbReference type="NCBI Taxonomy" id="438745"/>
    <lineage>
        <taxon>Bacteria</taxon>
        <taxon>Pseudomonadati</taxon>
        <taxon>Pseudomonadota</taxon>
        <taxon>Gammaproteobacteria</taxon>
        <taxon>Oceanospirillales</taxon>
        <taxon>Halomonadaceae</taxon>
        <taxon>Halomonas</taxon>
    </lineage>
</organism>
<sequence length="60" mass="6709">MPCLTSEQQRAMMAELVATIERFHCDTLGVPQAYEARRFDTQLSDHDQLTILLCPVGEAG</sequence>
<gene>
    <name evidence="1" type="ORF">ACFQH5_14695</name>
</gene>